<gene>
    <name evidence="2" type="ORF">G3576_24515</name>
</gene>
<accession>A0A6M1LRZ5</accession>
<organism evidence="2 3">
    <name type="scientific">Falsiroseomonas algicola</name>
    <dbReference type="NCBI Taxonomy" id="2716930"/>
    <lineage>
        <taxon>Bacteria</taxon>
        <taxon>Pseudomonadati</taxon>
        <taxon>Pseudomonadota</taxon>
        <taxon>Alphaproteobacteria</taxon>
        <taxon>Acetobacterales</taxon>
        <taxon>Roseomonadaceae</taxon>
        <taxon>Falsiroseomonas</taxon>
    </lineage>
</organism>
<dbReference type="AlphaFoldDB" id="A0A6M1LRZ5"/>
<dbReference type="Proteomes" id="UP000475385">
    <property type="component" value="Unassembled WGS sequence"/>
</dbReference>
<feature type="transmembrane region" description="Helical" evidence="1">
    <location>
        <begin position="77"/>
        <end position="98"/>
    </location>
</feature>
<sequence>MWIWLVIAAVFLFLLGRVAHENSLTTRSRPAALAATLAHGLALASLGCGTFGMLMAIFLGLLPPAGPHLTGSSLRDVLLWSAGFLLLGTALLVGSGGIRRLGGRGAPVARPSRGH</sequence>
<evidence type="ECO:0000313" key="2">
    <source>
        <dbReference type="EMBL" id="NGM23200.1"/>
    </source>
</evidence>
<name>A0A6M1LRZ5_9PROT</name>
<keyword evidence="1" id="KW-0472">Membrane</keyword>
<evidence type="ECO:0000313" key="3">
    <source>
        <dbReference type="Proteomes" id="UP000475385"/>
    </source>
</evidence>
<protein>
    <submittedName>
        <fullName evidence="2">Uncharacterized protein</fullName>
    </submittedName>
</protein>
<evidence type="ECO:0000256" key="1">
    <source>
        <dbReference type="SAM" id="Phobius"/>
    </source>
</evidence>
<keyword evidence="3" id="KW-1185">Reference proteome</keyword>
<comment type="caution">
    <text evidence="2">The sequence shown here is derived from an EMBL/GenBank/DDBJ whole genome shotgun (WGS) entry which is preliminary data.</text>
</comment>
<dbReference type="EMBL" id="JAAIKB010000013">
    <property type="protein sequence ID" value="NGM23200.1"/>
    <property type="molecule type" value="Genomic_DNA"/>
</dbReference>
<feature type="transmembrane region" description="Helical" evidence="1">
    <location>
        <begin position="43"/>
        <end position="65"/>
    </location>
</feature>
<proteinExistence type="predicted"/>
<reference evidence="2 3" key="1">
    <citation type="submission" date="2020-03" db="EMBL/GenBank/DDBJ databases">
        <title>Roseomonas stagni sp. nov., isolated from pond water in Japan.</title>
        <authorList>
            <person name="Furuhata K."/>
            <person name="Miyamoto H."/>
            <person name="Goto K."/>
        </authorList>
    </citation>
    <scope>NUCLEOTIDE SEQUENCE [LARGE SCALE GENOMIC DNA]</scope>
    <source>
        <strain evidence="2 3">PeD5</strain>
    </source>
</reference>
<dbReference type="RefSeq" id="WP_164697110.1">
    <property type="nucleotide sequence ID" value="NZ_JAAIKB010000013.1"/>
</dbReference>
<keyword evidence="1" id="KW-0812">Transmembrane</keyword>
<keyword evidence="1" id="KW-1133">Transmembrane helix</keyword>